<comment type="caution">
    <text evidence="1">The sequence shown here is derived from an EMBL/GenBank/DDBJ whole genome shotgun (WGS) entry which is preliminary data.</text>
</comment>
<accession>A0ABX1I235</accession>
<name>A0ABX1I235_9VIBR</name>
<gene>
    <name evidence="1" type="ORF">EX191_18140</name>
</gene>
<evidence type="ECO:0000313" key="1">
    <source>
        <dbReference type="EMBL" id="NKJ69662.1"/>
    </source>
</evidence>
<organism evidence="1 2">
    <name type="scientific">Vibrio chemaguriensis</name>
    <dbReference type="NCBI Taxonomy" id="2527672"/>
    <lineage>
        <taxon>Bacteria</taxon>
        <taxon>Pseudomonadati</taxon>
        <taxon>Pseudomonadota</taxon>
        <taxon>Gammaproteobacteria</taxon>
        <taxon>Vibrionales</taxon>
        <taxon>Vibrionaceae</taxon>
        <taxon>Vibrio</taxon>
    </lineage>
</organism>
<protein>
    <submittedName>
        <fullName evidence="1">Uncharacterized protein</fullName>
    </submittedName>
</protein>
<keyword evidence="2" id="KW-1185">Reference proteome</keyword>
<evidence type="ECO:0000313" key="2">
    <source>
        <dbReference type="Proteomes" id="UP000778757"/>
    </source>
</evidence>
<proteinExistence type="predicted"/>
<reference evidence="1 2" key="1">
    <citation type="journal article" date="2019" name="Curr. Microbiol.">
        <title>Vibrio chemaguriensis sp. nov., from Sundarbans, Bay of Bengal.</title>
        <authorList>
            <person name="Ghosh A."/>
            <person name="Bhadury P."/>
        </authorList>
    </citation>
    <scope>NUCLEOTIDE SEQUENCE [LARGE SCALE GENOMIC DNA]</scope>
    <source>
        <strain evidence="1 2">Iso1</strain>
    </source>
</reference>
<sequence length="70" mass="8151">MFQSVFMGREKGVVDFTTHTYRFVKNTQKDKLAFILAKLELAQMVSEESLVPWRTTALPLACKRFRCQAH</sequence>
<dbReference type="Proteomes" id="UP000778757">
    <property type="component" value="Unassembled WGS sequence"/>
</dbReference>
<dbReference type="EMBL" id="SHOE01000020">
    <property type="protein sequence ID" value="NKJ69662.1"/>
    <property type="molecule type" value="Genomic_DNA"/>
</dbReference>